<name>A0ABP7I8Y6_9ACTN</name>
<proteinExistence type="predicted"/>
<sequence>MMSTLAKGANAALMFILELGVYLAVGYWGFTLSPNWAIKLLLGIGGPVLFAVVWGVFGSPKAAIPLHGLARAALEIVWFGSGIAAAAAAGLVTTSVVFAVLFVVNAVLRIAWNQV</sequence>
<comment type="caution">
    <text evidence="2">The sequence shown here is derived from an EMBL/GenBank/DDBJ whole genome shotgun (WGS) entry which is preliminary data.</text>
</comment>
<dbReference type="InterPro" id="IPR021214">
    <property type="entry name" value="DUF2568"/>
</dbReference>
<keyword evidence="1" id="KW-0472">Membrane</keyword>
<feature type="transmembrane region" description="Helical" evidence="1">
    <location>
        <begin position="36"/>
        <end position="57"/>
    </location>
</feature>
<keyword evidence="3" id="KW-1185">Reference proteome</keyword>
<organism evidence="2 3">
    <name type="scientific">Sphaerisporangium flaviroseum</name>
    <dbReference type="NCBI Taxonomy" id="509199"/>
    <lineage>
        <taxon>Bacteria</taxon>
        <taxon>Bacillati</taxon>
        <taxon>Actinomycetota</taxon>
        <taxon>Actinomycetes</taxon>
        <taxon>Streptosporangiales</taxon>
        <taxon>Streptosporangiaceae</taxon>
        <taxon>Sphaerisporangium</taxon>
    </lineage>
</organism>
<protein>
    <submittedName>
        <fullName evidence="2">YrdB family protein</fullName>
    </submittedName>
</protein>
<dbReference type="EMBL" id="BAAAZR010000008">
    <property type="protein sequence ID" value="GAA3812532.1"/>
    <property type="molecule type" value="Genomic_DNA"/>
</dbReference>
<reference evidence="3" key="1">
    <citation type="journal article" date="2019" name="Int. J. Syst. Evol. Microbiol.">
        <title>The Global Catalogue of Microorganisms (GCM) 10K type strain sequencing project: providing services to taxonomists for standard genome sequencing and annotation.</title>
        <authorList>
            <consortium name="The Broad Institute Genomics Platform"/>
            <consortium name="The Broad Institute Genome Sequencing Center for Infectious Disease"/>
            <person name="Wu L."/>
            <person name="Ma J."/>
        </authorList>
    </citation>
    <scope>NUCLEOTIDE SEQUENCE [LARGE SCALE GENOMIC DNA]</scope>
    <source>
        <strain evidence="3">JCM 16908</strain>
    </source>
</reference>
<evidence type="ECO:0000313" key="3">
    <source>
        <dbReference type="Proteomes" id="UP001500888"/>
    </source>
</evidence>
<keyword evidence="1" id="KW-1133">Transmembrane helix</keyword>
<feature type="transmembrane region" description="Helical" evidence="1">
    <location>
        <begin position="12"/>
        <end position="30"/>
    </location>
</feature>
<keyword evidence="1" id="KW-0812">Transmembrane</keyword>
<dbReference type="Pfam" id="PF10823">
    <property type="entry name" value="DUF2568"/>
    <property type="match status" value="1"/>
</dbReference>
<evidence type="ECO:0000256" key="1">
    <source>
        <dbReference type="SAM" id="Phobius"/>
    </source>
</evidence>
<dbReference type="Proteomes" id="UP001500888">
    <property type="component" value="Unassembled WGS sequence"/>
</dbReference>
<dbReference type="RefSeq" id="WP_344940916.1">
    <property type="nucleotide sequence ID" value="NZ_BAAAZR010000008.1"/>
</dbReference>
<gene>
    <name evidence="2" type="ORF">GCM10022226_36510</name>
</gene>
<evidence type="ECO:0000313" key="2">
    <source>
        <dbReference type="EMBL" id="GAA3812532.1"/>
    </source>
</evidence>
<accession>A0ABP7I8Y6</accession>